<dbReference type="InterPro" id="IPR002528">
    <property type="entry name" value="MATE_fam"/>
</dbReference>
<feature type="transmembrane region" description="Helical" evidence="2">
    <location>
        <begin position="148"/>
        <end position="171"/>
    </location>
</feature>
<feature type="transmembrane region" description="Helical" evidence="2">
    <location>
        <begin position="183"/>
        <end position="208"/>
    </location>
</feature>
<comment type="similarity">
    <text evidence="1">Belongs to the multi antimicrobial extrusion (MATE) (TC 2.A.66.1) family.</text>
</comment>
<dbReference type="AlphaFoldDB" id="A0A0C9U5A9"/>
<dbReference type="Pfam" id="PF01554">
    <property type="entry name" value="MatE"/>
    <property type="match status" value="1"/>
</dbReference>
<evidence type="ECO:0000256" key="2">
    <source>
        <dbReference type="SAM" id="Phobius"/>
    </source>
</evidence>
<organism evidence="3 4">
    <name type="scientific">Sphaerobolus stellatus (strain SS14)</name>
    <dbReference type="NCBI Taxonomy" id="990650"/>
    <lineage>
        <taxon>Eukaryota</taxon>
        <taxon>Fungi</taxon>
        <taxon>Dikarya</taxon>
        <taxon>Basidiomycota</taxon>
        <taxon>Agaricomycotina</taxon>
        <taxon>Agaricomycetes</taxon>
        <taxon>Phallomycetidae</taxon>
        <taxon>Geastrales</taxon>
        <taxon>Sphaerobolaceae</taxon>
        <taxon>Sphaerobolus</taxon>
    </lineage>
</organism>
<keyword evidence="2" id="KW-0472">Membrane</keyword>
<evidence type="ECO:0000313" key="4">
    <source>
        <dbReference type="Proteomes" id="UP000054279"/>
    </source>
</evidence>
<dbReference type="HOGENOM" id="CLU_1025116_0_0_1"/>
<proteinExistence type="inferred from homology"/>
<feature type="transmembrane region" description="Helical" evidence="2">
    <location>
        <begin position="20"/>
        <end position="42"/>
    </location>
</feature>
<dbReference type="PANTHER" id="PTHR11206">
    <property type="entry name" value="MULTIDRUG RESISTANCE PROTEIN"/>
    <property type="match status" value="1"/>
</dbReference>
<dbReference type="GO" id="GO:0015297">
    <property type="term" value="F:antiporter activity"/>
    <property type="evidence" value="ECO:0007669"/>
    <property type="project" value="InterPro"/>
</dbReference>
<dbReference type="OrthoDB" id="2126698at2759"/>
<evidence type="ECO:0000256" key="1">
    <source>
        <dbReference type="ARBA" id="ARBA00010199"/>
    </source>
</evidence>
<keyword evidence="2" id="KW-0812">Transmembrane</keyword>
<dbReference type="GO" id="GO:0042910">
    <property type="term" value="F:xenobiotic transmembrane transporter activity"/>
    <property type="evidence" value="ECO:0007669"/>
    <property type="project" value="InterPro"/>
</dbReference>
<feature type="non-terminal residue" evidence="3">
    <location>
        <position position="272"/>
    </location>
</feature>
<dbReference type="EMBL" id="KN837162">
    <property type="protein sequence ID" value="KIJ38183.1"/>
    <property type="molecule type" value="Genomic_DNA"/>
</dbReference>
<accession>A0A0C9U5A9</accession>
<dbReference type="Proteomes" id="UP000054279">
    <property type="component" value="Unassembled WGS sequence"/>
</dbReference>
<reference evidence="3 4" key="1">
    <citation type="submission" date="2014-06" db="EMBL/GenBank/DDBJ databases">
        <title>Evolutionary Origins and Diversification of the Mycorrhizal Mutualists.</title>
        <authorList>
            <consortium name="DOE Joint Genome Institute"/>
            <consortium name="Mycorrhizal Genomics Consortium"/>
            <person name="Kohler A."/>
            <person name="Kuo A."/>
            <person name="Nagy L.G."/>
            <person name="Floudas D."/>
            <person name="Copeland A."/>
            <person name="Barry K.W."/>
            <person name="Cichocki N."/>
            <person name="Veneault-Fourrey C."/>
            <person name="LaButti K."/>
            <person name="Lindquist E.A."/>
            <person name="Lipzen A."/>
            <person name="Lundell T."/>
            <person name="Morin E."/>
            <person name="Murat C."/>
            <person name="Riley R."/>
            <person name="Ohm R."/>
            <person name="Sun H."/>
            <person name="Tunlid A."/>
            <person name="Henrissat B."/>
            <person name="Grigoriev I.V."/>
            <person name="Hibbett D.S."/>
            <person name="Martin F."/>
        </authorList>
    </citation>
    <scope>NUCLEOTIDE SEQUENCE [LARGE SCALE GENOMIC DNA]</scope>
    <source>
        <strain evidence="3 4">SS14</strain>
    </source>
</reference>
<evidence type="ECO:0000313" key="3">
    <source>
        <dbReference type="EMBL" id="KIJ38183.1"/>
    </source>
</evidence>
<feature type="transmembrane region" description="Helical" evidence="2">
    <location>
        <begin position="88"/>
        <end position="110"/>
    </location>
</feature>
<protein>
    <recommendedName>
        <fullName evidence="5">Oligosaccharide translocation protein RFT1</fullName>
    </recommendedName>
</protein>
<keyword evidence="2" id="KW-1133">Transmembrane helix</keyword>
<feature type="non-terminal residue" evidence="3">
    <location>
        <position position="1"/>
    </location>
</feature>
<name>A0A0C9U5A9_SPHS4</name>
<evidence type="ECO:0008006" key="5">
    <source>
        <dbReference type="Google" id="ProtNLM"/>
    </source>
</evidence>
<sequence>LWVLCKYTAPVFGTHILEYSLVVASVVAIGHLSTTALAAATLGSMTASVSGYSIVQGLVSTLDTLLPGAWTSAHPELVGLWSHRMSTIMAFILVPISCIWLNAESILLYLRQEPEVARLAGLYMKWLTLSLPVYTFNNISRRYFQSQGLFAVPTRIVMVIAPINALLNYLLVWGPEPIRLGFIGAPIASCISMNLMSLLCILYGVYWVPRTAWHPFCRRSFQSLGVILQLGLAGVGQTASEWWSWELVGCNLGPVSLATQSVLLVSAAKQKL</sequence>
<dbReference type="GO" id="GO:0016020">
    <property type="term" value="C:membrane"/>
    <property type="evidence" value="ECO:0007669"/>
    <property type="project" value="InterPro"/>
</dbReference>
<keyword evidence="4" id="KW-1185">Reference proteome</keyword>
<gene>
    <name evidence="3" type="ORF">M422DRAFT_176909</name>
</gene>